<reference evidence="5 6" key="1">
    <citation type="submission" date="2019-02" db="EMBL/GenBank/DDBJ databases">
        <title>Deep-cultivation of Planctomycetes and their phenomic and genomic characterization uncovers novel biology.</title>
        <authorList>
            <person name="Wiegand S."/>
            <person name="Jogler M."/>
            <person name="Boedeker C."/>
            <person name="Pinto D."/>
            <person name="Vollmers J."/>
            <person name="Rivas-Marin E."/>
            <person name="Kohn T."/>
            <person name="Peeters S.H."/>
            <person name="Heuer A."/>
            <person name="Rast P."/>
            <person name="Oberbeckmann S."/>
            <person name="Bunk B."/>
            <person name="Jeske O."/>
            <person name="Meyerdierks A."/>
            <person name="Storesund J.E."/>
            <person name="Kallscheuer N."/>
            <person name="Luecker S."/>
            <person name="Lage O.M."/>
            <person name="Pohl T."/>
            <person name="Merkel B.J."/>
            <person name="Hornburger P."/>
            <person name="Mueller R.-W."/>
            <person name="Bruemmer F."/>
            <person name="Labrenz M."/>
            <person name="Spormann A.M."/>
            <person name="Op Den Camp H."/>
            <person name="Overmann J."/>
            <person name="Amann R."/>
            <person name="Jetten M.S.M."/>
            <person name="Mascher T."/>
            <person name="Medema M.H."/>
            <person name="Devos D.P."/>
            <person name="Kaster A.-K."/>
            <person name="Ovreas L."/>
            <person name="Rohde M."/>
            <person name="Galperin M.Y."/>
            <person name="Jogler C."/>
        </authorList>
    </citation>
    <scope>NUCLEOTIDE SEQUENCE [LARGE SCALE GENOMIC DNA]</scope>
    <source>
        <strain evidence="5 6">Poly41</strain>
    </source>
</reference>
<proteinExistence type="predicted"/>
<evidence type="ECO:0000259" key="4">
    <source>
        <dbReference type="Pfam" id="PF18675"/>
    </source>
</evidence>
<evidence type="ECO:0000256" key="2">
    <source>
        <dbReference type="SAM" id="Phobius"/>
    </source>
</evidence>
<evidence type="ECO:0000313" key="6">
    <source>
        <dbReference type="Proteomes" id="UP000319143"/>
    </source>
</evidence>
<dbReference type="Gene3D" id="2.70.98.70">
    <property type="match status" value="1"/>
</dbReference>
<keyword evidence="2" id="KW-1133">Transmembrane helix</keyword>
<dbReference type="NCBIfam" id="NF045571">
    <property type="entry name" value="HepHepsulflyase"/>
    <property type="match status" value="1"/>
</dbReference>
<keyword evidence="6" id="KW-1185">Reference proteome</keyword>
<protein>
    <submittedName>
        <fullName evidence="5">Heparin and heparin-sulfate lyase</fullName>
        <ecNumber evidence="5">4.2.2.7</ecNumber>
    </submittedName>
</protein>
<name>A0A5C6CYE7_9BACT</name>
<dbReference type="Pfam" id="PF18675">
    <property type="entry name" value="HepII_C"/>
    <property type="match status" value="1"/>
</dbReference>
<dbReference type="GO" id="GO:0047488">
    <property type="term" value="F:heparin lyase activity"/>
    <property type="evidence" value="ECO:0007669"/>
    <property type="project" value="UniProtKB-EC"/>
</dbReference>
<evidence type="ECO:0000313" key="5">
    <source>
        <dbReference type="EMBL" id="TWU28945.1"/>
    </source>
</evidence>
<dbReference type="InterPro" id="IPR012480">
    <property type="entry name" value="Hepar_II_III_C"/>
</dbReference>
<dbReference type="InterPro" id="IPR008929">
    <property type="entry name" value="Chondroitin_lyas"/>
</dbReference>
<keyword evidence="2" id="KW-0812">Transmembrane</keyword>
<keyword evidence="5" id="KW-0456">Lyase</keyword>
<feature type="transmembrane region" description="Helical" evidence="2">
    <location>
        <begin position="32"/>
        <end position="52"/>
    </location>
</feature>
<evidence type="ECO:0000256" key="1">
    <source>
        <dbReference type="ARBA" id="ARBA00004196"/>
    </source>
</evidence>
<organism evidence="5 6">
    <name type="scientific">Novipirellula artificiosorum</name>
    <dbReference type="NCBI Taxonomy" id="2528016"/>
    <lineage>
        <taxon>Bacteria</taxon>
        <taxon>Pseudomonadati</taxon>
        <taxon>Planctomycetota</taxon>
        <taxon>Planctomycetia</taxon>
        <taxon>Pirellulales</taxon>
        <taxon>Pirellulaceae</taxon>
        <taxon>Novipirellula</taxon>
    </lineage>
</organism>
<feature type="domain" description="Heparinase II C-terminal" evidence="4">
    <location>
        <begin position="700"/>
        <end position="771"/>
    </location>
</feature>
<evidence type="ECO:0000259" key="3">
    <source>
        <dbReference type="Pfam" id="PF07940"/>
    </source>
</evidence>
<dbReference type="Pfam" id="PF07940">
    <property type="entry name" value="Hepar_II_III_C"/>
    <property type="match status" value="1"/>
</dbReference>
<comment type="caution">
    <text evidence="5">The sequence shown here is derived from an EMBL/GenBank/DDBJ whole genome shotgun (WGS) entry which is preliminary data.</text>
</comment>
<dbReference type="EMBL" id="SJPV01000026">
    <property type="protein sequence ID" value="TWU28945.1"/>
    <property type="molecule type" value="Genomic_DNA"/>
</dbReference>
<dbReference type="InterPro" id="IPR054645">
    <property type="entry name" value="HepB"/>
</dbReference>
<dbReference type="Gene3D" id="2.60.40.2750">
    <property type="match status" value="1"/>
</dbReference>
<feature type="domain" description="Heparinase II/III-like C-terminal" evidence="3">
    <location>
        <begin position="399"/>
        <end position="649"/>
    </location>
</feature>
<comment type="subcellular location">
    <subcellularLocation>
        <location evidence="1">Cell envelope</location>
    </subcellularLocation>
</comment>
<keyword evidence="2" id="KW-0472">Membrane</keyword>
<sequence>MRERLSRHSTLPTHSIGFPVIEDLRMNKPFPYAVAVALAALMSISAGAEMTWQNVAGTRIPVPPGEHPRLYLQAENVAPLPARLQDPVLESVVKRLEAMARKSPQGQVEWKALQYLCKPNPAEGRDTIERALALLKRTELADRQDACRETGRMMVTGAIVYDWLYPLLTADDKQAFITELVRLAKTLECEYPPVHQGSVTGHSSEAMIMRDMLSAGIAIYDEFPEMYELAAGRFFREHLPARNWFYHGHAYHQGDSYGAHRYSWDTYPLWIFDRLGAGNVYNPEQQFVPYLWVYTTRPDGQRLRAGDTFKTSSPRGQPWSEFVGTLFTASYYGDGTLLTQFQNQGGTSDSEAIFEFLWRDTQLQAKPLNDLPLSRYFSSPFGWMVARTGWDQDAVIAEMKINEYNFVNHQHLDAGAFQIYYKGALAIDSGLYSGSSGQYGSPHCQNYYWRTIAHNSLLVYDPQERFGRSDYGNDGGQRLAGNRSEARSLEVLLDPAKGYRTGQVLAHGFGPDSQRPEFTLLTGDITDAYSDKVQQVTRSFVFLNLQDEQVPAALVVLDRVVSADPDFRKSWLLHTQEEPRIHGSSAVVDCTQHDQRGRMTLDVLLPRADNQVLTSVGGPGKEFWVFGMNYANDTEPARLERSSLEPGAWRIELSPKATANEDLFLTVMQVTDPTAPGRLPVQLVDRADRVGSFIERPEGNRLVLFRRDGQRSSHPVTIEVSGPGKTGVLVADLTAGVWHLRRAGESSTREIRVDRDLGAAWFEASPGNWQMEKP</sequence>
<gene>
    <name evidence="5" type="primary">hepB</name>
    <name evidence="5" type="ORF">Poly41_67980</name>
</gene>
<dbReference type="GO" id="GO:0030313">
    <property type="term" value="C:cell envelope"/>
    <property type="evidence" value="ECO:0007669"/>
    <property type="project" value="UniProtKB-SubCell"/>
</dbReference>
<accession>A0A5C6CYE7</accession>
<dbReference type="InterPro" id="IPR040925">
    <property type="entry name" value="HepII_C"/>
</dbReference>
<dbReference type="Gene3D" id="1.50.10.100">
    <property type="entry name" value="Chondroitin AC/alginate lyase"/>
    <property type="match status" value="1"/>
</dbReference>
<dbReference type="EC" id="4.2.2.7" evidence="5"/>
<dbReference type="SMR" id="A0A5C6CYE7"/>
<dbReference type="AlphaFoldDB" id="A0A5C6CYE7"/>
<dbReference type="Proteomes" id="UP000319143">
    <property type="component" value="Unassembled WGS sequence"/>
</dbReference>